<dbReference type="Proteomes" id="UP000064844">
    <property type="component" value="Chromosome"/>
</dbReference>
<evidence type="ECO:0000313" key="2">
    <source>
        <dbReference type="Proteomes" id="UP000064844"/>
    </source>
</evidence>
<proteinExistence type="predicted"/>
<protein>
    <submittedName>
        <fullName evidence="1">Uncharacterized protein</fullName>
    </submittedName>
</protein>
<dbReference type="AlphaFoldDB" id="A0A0S2W0D1"/>
<keyword evidence="2" id="KW-1185">Reference proteome</keyword>
<reference evidence="1 2" key="1">
    <citation type="journal article" date="2015" name="Nat. Commun.">
        <title>Production of butyrate from lysine and the Amadori product fructoselysine by a human gut commensal.</title>
        <authorList>
            <person name="Bui T.P."/>
            <person name="Ritari J."/>
            <person name="Boeren S."/>
            <person name="de Waard P."/>
            <person name="Plugge C.M."/>
            <person name="de Vos W.M."/>
        </authorList>
    </citation>
    <scope>NUCLEOTIDE SEQUENCE [LARGE SCALE GENOMIC DNA]</scope>
    <source>
        <strain evidence="1 2">AF211</strain>
    </source>
</reference>
<sequence>MARHTRLHWTPAAAVLILCAAFAWFSPRSTRDMLPLSAEGGDVRALTVSGDGTLRAFALPASGLLSSALADSACVRLPTALPGPFTGDICVSAGGMCAWITPRGAFLSPADGDSGCYMILGSGPALYQKIQDLIPYNV</sequence>
<dbReference type="EMBL" id="CP011307">
    <property type="protein sequence ID" value="ALP92819.1"/>
    <property type="molecule type" value="Genomic_DNA"/>
</dbReference>
<accession>A0A0S2W0D1</accession>
<gene>
    <name evidence="1" type="ORF">IB211_00424c</name>
</gene>
<reference evidence="2" key="2">
    <citation type="submission" date="2015-04" db="EMBL/GenBank/DDBJ databases">
        <title>A butyrogenic pathway from the amino acid lysine in a human gut commensal.</title>
        <authorList>
            <person name="de Vos W.M."/>
            <person name="Bui N.T.P."/>
            <person name="Plugge C.M."/>
            <person name="Ritari J."/>
        </authorList>
    </citation>
    <scope>NUCLEOTIDE SEQUENCE [LARGE SCALE GENOMIC DNA]</scope>
    <source>
        <strain evidence="2">AF211</strain>
    </source>
</reference>
<organism evidence="1 2">
    <name type="scientific">Intestinimonas butyriciproducens</name>
    <dbReference type="NCBI Taxonomy" id="1297617"/>
    <lineage>
        <taxon>Bacteria</taxon>
        <taxon>Bacillati</taxon>
        <taxon>Bacillota</taxon>
        <taxon>Clostridia</taxon>
        <taxon>Eubacteriales</taxon>
        <taxon>Intestinimonas</taxon>
    </lineage>
</organism>
<dbReference type="KEGG" id="ibu:IB211_00424c"/>
<evidence type="ECO:0000313" key="1">
    <source>
        <dbReference type="EMBL" id="ALP92819.1"/>
    </source>
</evidence>
<dbReference type="RefSeq" id="WP_058116940.1">
    <property type="nucleotide sequence ID" value="NZ_CP011307.1"/>
</dbReference>
<name>A0A0S2W0D1_9FIRM</name>